<keyword evidence="2" id="KW-1185">Reference proteome</keyword>
<accession>A0ABQ4QM15</accession>
<dbReference type="RefSeq" id="WP_238272804.1">
    <property type="nucleotide sequence ID" value="NZ_BPQG01000067.1"/>
</dbReference>
<organism evidence="1 2">
    <name type="scientific">Methylobacterium cerastii</name>
    <dbReference type="NCBI Taxonomy" id="932741"/>
    <lineage>
        <taxon>Bacteria</taxon>
        <taxon>Pseudomonadati</taxon>
        <taxon>Pseudomonadota</taxon>
        <taxon>Alphaproteobacteria</taxon>
        <taxon>Hyphomicrobiales</taxon>
        <taxon>Methylobacteriaceae</taxon>
        <taxon>Methylobacterium</taxon>
    </lineage>
</organism>
<dbReference type="Proteomes" id="UP001055117">
    <property type="component" value="Unassembled WGS sequence"/>
</dbReference>
<evidence type="ECO:0000313" key="2">
    <source>
        <dbReference type="Proteomes" id="UP001055117"/>
    </source>
</evidence>
<comment type="caution">
    <text evidence="1">The sequence shown here is derived from an EMBL/GenBank/DDBJ whole genome shotgun (WGS) entry which is preliminary data.</text>
</comment>
<reference evidence="1 2" key="1">
    <citation type="journal article" date="2021" name="Front. Microbiol.">
        <title>Comprehensive Comparative Genomics and Phenotyping of Methylobacterium Species.</title>
        <authorList>
            <person name="Alessa O."/>
            <person name="Ogura Y."/>
            <person name="Fujitani Y."/>
            <person name="Takami H."/>
            <person name="Hayashi T."/>
            <person name="Sahin N."/>
            <person name="Tani A."/>
        </authorList>
    </citation>
    <scope>NUCLEOTIDE SEQUENCE [LARGE SCALE GENOMIC DNA]</scope>
    <source>
        <strain evidence="1 2">DSM 23679</strain>
    </source>
</reference>
<sequence length="193" mass="19558">MSLARILAGLGLLLQAACDRPGGCPAGQGVALSADAAERRIAAVLPKGWTVAARAKGAVPYGVVPGPGGPDAAAVLLTLVGPERVAISGYYCVRGAFCAEPIAAREAVEVWIVSAAFAESAGPPAMTTRGASLIASCRGRAIYGLASRYAGEAIDFDGGFTGSSTETSRMPPASGDLPVSWQTWRQDVGAVVR</sequence>
<dbReference type="EMBL" id="BPQG01000067">
    <property type="protein sequence ID" value="GJD46089.1"/>
    <property type="molecule type" value="Genomic_DNA"/>
</dbReference>
<name>A0ABQ4QM15_9HYPH</name>
<evidence type="ECO:0008006" key="3">
    <source>
        <dbReference type="Google" id="ProtNLM"/>
    </source>
</evidence>
<proteinExistence type="predicted"/>
<protein>
    <recommendedName>
        <fullName evidence="3">Lipoprotein</fullName>
    </recommendedName>
</protein>
<gene>
    <name evidence="1" type="ORF">AFCDBAGC_3969</name>
</gene>
<evidence type="ECO:0000313" key="1">
    <source>
        <dbReference type="EMBL" id="GJD46089.1"/>
    </source>
</evidence>